<keyword evidence="6" id="KW-0560">Oxidoreductase</keyword>
<dbReference type="InterPro" id="IPR011896">
    <property type="entry name" value="OFOB"/>
</dbReference>
<dbReference type="OrthoDB" id="9775140at2"/>
<dbReference type="RefSeq" id="WP_069656849.1">
    <property type="nucleotide sequence ID" value="NZ_MIJF01000025.1"/>
</dbReference>
<dbReference type="Gene3D" id="3.40.50.970">
    <property type="match status" value="1"/>
</dbReference>
<proteinExistence type="predicted"/>
<gene>
    <name evidence="13" type="ORF">BHF71_09240</name>
</gene>
<comment type="cofactor">
    <cofactor evidence="1">
        <name>Mg(2+)</name>
        <dbReference type="ChEBI" id="CHEBI:18420"/>
    </cofactor>
</comment>
<dbReference type="SUPFAM" id="SSF52518">
    <property type="entry name" value="Thiamin diphosphate-binding fold (THDP-binding)"/>
    <property type="match status" value="1"/>
</dbReference>
<dbReference type="InterPro" id="IPR011766">
    <property type="entry name" value="TPP_enzyme_TPP-bd"/>
</dbReference>
<dbReference type="Pfam" id="PF12367">
    <property type="entry name" value="PFO_beta_C"/>
    <property type="match status" value="1"/>
</dbReference>
<evidence type="ECO:0000256" key="4">
    <source>
        <dbReference type="ARBA" id="ARBA00022723"/>
    </source>
</evidence>
<keyword evidence="8" id="KW-0411">Iron-sulfur</keyword>
<keyword evidence="4" id="KW-0479">Metal-binding</keyword>
<dbReference type="GO" id="GO:0051536">
    <property type="term" value="F:iron-sulfur cluster binding"/>
    <property type="evidence" value="ECO:0007669"/>
    <property type="project" value="UniProtKB-KW"/>
</dbReference>
<evidence type="ECO:0000313" key="14">
    <source>
        <dbReference type="Proteomes" id="UP000243739"/>
    </source>
</evidence>
<dbReference type="Proteomes" id="UP000243739">
    <property type="component" value="Unassembled WGS sequence"/>
</dbReference>
<dbReference type="PANTHER" id="PTHR48084:SF4">
    <property type="entry name" value="2-OXOGLUTARATE OXIDOREDUCTASE SUBUNIT KORB"/>
    <property type="match status" value="1"/>
</dbReference>
<dbReference type="CDD" id="cd03375">
    <property type="entry name" value="TPP_OGFOR"/>
    <property type="match status" value="1"/>
</dbReference>
<comment type="cofactor">
    <cofactor evidence="2">
        <name>thiamine diphosphate</name>
        <dbReference type="ChEBI" id="CHEBI:58937"/>
    </cofactor>
</comment>
<comment type="caution">
    <text evidence="13">The sequence shown here is derived from an EMBL/GenBank/DDBJ whole genome shotgun (WGS) entry which is preliminary data.</text>
</comment>
<feature type="domain" description="Thiamine pyrophosphate enzyme TPP-binding" evidence="11">
    <location>
        <begin position="48"/>
        <end position="195"/>
    </location>
</feature>
<name>A0A1D2YUE0_9BACI</name>
<dbReference type="GO" id="GO:0016625">
    <property type="term" value="F:oxidoreductase activity, acting on the aldehyde or oxo group of donors, iron-sulfur protein as acceptor"/>
    <property type="evidence" value="ECO:0007669"/>
    <property type="project" value="UniProtKB-ARBA"/>
</dbReference>
<dbReference type="GO" id="GO:0045333">
    <property type="term" value="P:cellular respiration"/>
    <property type="evidence" value="ECO:0007669"/>
    <property type="project" value="UniProtKB-ARBA"/>
</dbReference>
<evidence type="ECO:0000313" key="13">
    <source>
        <dbReference type="EMBL" id="OEF99297.1"/>
    </source>
</evidence>
<dbReference type="GO" id="GO:0046872">
    <property type="term" value="F:metal ion binding"/>
    <property type="evidence" value="ECO:0007669"/>
    <property type="project" value="UniProtKB-KW"/>
</dbReference>
<dbReference type="EMBL" id="MIJF01000025">
    <property type="protein sequence ID" value="OEF99297.1"/>
    <property type="molecule type" value="Genomic_DNA"/>
</dbReference>
<evidence type="ECO:0000256" key="10">
    <source>
        <dbReference type="SAM" id="MobiDB-lite"/>
    </source>
</evidence>
<protein>
    <submittedName>
        <fullName evidence="13">2-oxoacid ferredoxin oxidoreductase</fullName>
    </submittedName>
</protein>
<evidence type="ECO:0000256" key="3">
    <source>
        <dbReference type="ARBA" id="ARBA00001966"/>
    </source>
</evidence>
<sequence>MVILKDFKVETNPTWCPGCGHYTVLAALQRAAANLGLEPDNMVLVTGIGCSSKISQHFNSYGVHSLHGRALPVATGVKLANHDLTVVAAGGDGDGYGIGVGHFMHTLRRNIDITYIVMDNHIYGLTTGQTSPVSQKGFKSKTSPHGSAEEPLRPLQTAIINGASFVAQAFAGDINQMTRIFEEGIKHRGFSHINVFSPCVTFNKINTFEWFKEHLVNLDEKSDYDYTNKYHALEFLDRHGSIVTGILYQEDRPTYHEVMIGATKTPTSKLDLTIPKEESERLKALFR</sequence>
<dbReference type="PANTHER" id="PTHR48084">
    <property type="entry name" value="2-OXOGLUTARATE OXIDOREDUCTASE SUBUNIT KORB-RELATED"/>
    <property type="match status" value="1"/>
</dbReference>
<dbReference type="NCBIfam" id="TIGR02177">
    <property type="entry name" value="PorB_KorB"/>
    <property type="match status" value="1"/>
</dbReference>
<comment type="cofactor">
    <cofactor evidence="3">
        <name>[4Fe-4S] cluster</name>
        <dbReference type="ChEBI" id="CHEBI:49883"/>
    </cofactor>
</comment>
<evidence type="ECO:0000256" key="7">
    <source>
        <dbReference type="ARBA" id="ARBA00023004"/>
    </source>
</evidence>
<evidence type="ECO:0000259" key="12">
    <source>
        <dbReference type="Pfam" id="PF12367"/>
    </source>
</evidence>
<keyword evidence="14" id="KW-1185">Reference proteome</keyword>
<dbReference type="GO" id="GO:0030976">
    <property type="term" value="F:thiamine pyrophosphate binding"/>
    <property type="evidence" value="ECO:0007669"/>
    <property type="project" value="InterPro"/>
</dbReference>
<evidence type="ECO:0000256" key="5">
    <source>
        <dbReference type="ARBA" id="ARBA00022842"/>
    </source>
</evidence>
<evidence type="ECO:0000256" key="9">
    <source>
        <dbReference type="ARBA" id="ARBA00023052"/>
    </source>
</evidence>
<dbReference type="AlphaFoldDB" id="A0A1D2YUE0"/>
<keyword evidence="9" id="KW-0786">Thiamine pyrophosphate</keyword>
<organism evidence="13 14">
    <name type="scientific">Vulcanibacillus modesticaldus</name>
    <dbReference type="NCBI Taxonomy" id="337097"/>
    <lineage>
        <taxon>Bacteria</taxon>
        <taxon>Bacillati</taxon>
        <taxon>Bacillota</taxon>
        <taxon>Bacilli</taxon>
        <taxon>Bacillales</taxon>
        <taxon>Bacillaceae</taxon>
        <taxon>Vulcanibacillus</taxon>
    </lineage>
</organism>
<accession>A0A1D2YUE0</accession>
<keyword evidence="5" id="KW-0460">Magnesium</keyword>
<evidence type="ECO:0000256" key="1">
    <source>
        <dbReference type="ARBA" id="ARBA00001946"/>
    </source>
</evidence>
<dbReference type="InterPro" id="IPR032686">
    <property type="entry name" value="PFO_beta_C"/>
</dbReference>
<evidence type="ECO:0000256" key="2">
    <source>
        <dbReference type="ARBA" id="ARBA00001964"/>
    </source>
</evidence>
<feature type="domain" description="Pyruvate ferredoxin oxidoreductase beta subunit C-terminal" evidence="12">
    <location>
        <begin position="199"/>
        <end position="259"/>
    </location>
</feature>
<dbReference type="Pfam" id="PF02775">
    <property type="entry name" value="TPP_enzyme_C"/>
    <property type="match status" value="1"/>
</dbReference>
<evidence type="ECO:0000259" key="11">
    <source>
        <dbReference type="Pfam" id="PF02775"/>
    </source>
</evidence>
<dbReference type="STRING" id="337097.BHF71_09240"/>
<evidence type="ECO:0000256" key="8">
    <source>
        <dbReference type="ARBA" id="ARBA00023014"/>
    </source>
</evidence>
<dbReference type="InterPro" id="IPR051457">
    <property type="entry name" value="2-oxoacid:Fd_oxidoreductase"/>
</dbReference>
<keyword evidence="7" id="KW-0408">Iron</keyword>
<reference evidence="13 14" key="1">
    <citation type="submission" date="2016-09" db="EMBL/GenBank/DDBJ databases">
        <title>Draft genome sequence for the type strain of Vulcanibacillus modesticaldus BR, a strictly anaerobic, moderately thermophilic, and nitrate-reducing bacterium from deep sea-hydrothermal vents of the Mid-Atlantic Ridge.</title>
        <authorList>
            <person name="Abin C.A."/>
            <person name="Hollibaugh J.T."/>
        </authorList>
    </citation>
    <scope>NUCLEOTIDE SEQUENCE [LARGE SCALE GENOMIC DNA]</scope>
    <source>
        <strain evidence="13 14">BR</strain>
    </source>
</reference>
<feature type="region of interest" description="Disordered" evidence="10">
    <location>
        <begin position="130"/>
        <end position="150"/>
    </location>
</feature>
<evidence type="ECO:0000256" key="6">
    <source>
        <dbReference type="ARBA" id="ARBA00023002"/>
    </source>
</evidence>
<dbReference type="InterPro" id="IPR029061">
    <property type="entry name" value="THDP-binding"/>
</dbReference>